<evidence type="ECO:0000313" key="3">
    <source>
        <dbReference type="WBParaSite" id="ACRNAN_Path_948.g3645.t1"/>
    </source>
</evidence>
<dbReference type="Proteomes" id="UP000887540">
    <property type="component" value="Unplaced"/>
</dbReference>
<sequence>MRCPISIILSIGTNDLISELCSQMARKRKIFGIQNQVEIKKLKTKKSGREKIYIGDFGFHFGHENKMDFVYYCEQRDKPDVQCKASIRLLKGSGKIVPRTEHTHNAEKGNIEAQMVKEKLYEESGTHLLENPRDLISRVVGNSPAEVLNRLPTNLDRMVRLMKEQAGVNLKNPKRLNDIDIDQLKSLRYNGEELFYHDTGLNDGERALIFATKTNLEVLKKCAVIAIDGTFKARPKLFAQLLTIHGRVDGRFIPLVFILASHKSTRLYSRILMALPELALLKFTISDFESSILEAIATVFPRCTRFGCLFHFKKCIDKKFKFLGWKKRKSVFEDIKFKRCLKRFGYLGYSKIEDLAVSFENLFDELVSCNIASAESLNRFKNYMKDTWLGRDESSLLCSDVELVPIYEYGGHKD</sequence>
<protein>
    <submittedName>
        <fullName evidence="3">MULE transposase domain-containing protein</fullName>
    </submittedName>
</protein>
<organism evidence="2 3">
    <name type="scientific">Acrobeloides nanus</name>
    <dbReference type="NCBI Taxonomy" id="290746"/>
    <lineage>
        <taxon>Eukaryota</taxon>
        <taxon>Metazoa</taxon>
        <taxon>Ecdysozoa</taxon>
        <taxon>Nematoda</taxon>
        <taxon>Chromadorea</taxon>
        <taxon>Rhabditida</taxon>
        <taxon>Tylenchina</taxon>
        <taxon>Cephalobomorpha</taxon>
        <taxon>Cephaloboidea</taxon>
        <taxon>Cephalobidae</taxon>
        <taxon>Acrobeloides</taxon>
    </lineage>
</organism>
<dbReference type="InterPro" id="IPR018289">
    <property type="entry name" value="MULE_transposase_dom"/>
</dbReference>
<proteinExistence type="predicted"/>
<dbReference type="PANTHER" id="PTHR47160:SF10">
    <property type="entry name" value="MULE TRANSPOSASE DOMAIN-CONTAINING PROTEIN"/>
    <property type="match status" value="1"/>
</dbReference>
<dbReference type="AlphaFoldDB" id="A0A914CEE0"/>
<name>A0A914CEE0_9BILA</name>
<dbReference type="Gene3D" id="2.20.25.240">
    <property type="match status" value="1"/>
</dbReference>
<dbReference type="WBParaSite" id="ACRNAN_Path_948.g3645.t1">
    <property type="protein sequence ID" value="ACRNAN_Path_948.g3645.t1"/>
    <property type="gene ID" value="ACRNAN_Path_948.g3645"/>
</dbReference>
<dbReference type="PANTHER" id="PTHR47160">
    <property type="entry name" value="PUTATIVE-RELATED"/>
    <property type="match status" value="1"/>
</dbReference>
<reference evidence="3" key="1">
    <citation type="submission" date="2022-11" db="UniProtKB">
        <authorList>
            <consortium name="WormBaseParasite"/>
        </authorList>
    </citation>
    <scope>IDENTIFICATION</scope>
</reference>
<evidence type="ECO:0000313" key="2">
    <source>
        <dbReference type="Proteomes" id="UP000887540"/>
    </source>
</evidence>
<accession>A0A914CEE0</accession>
<feature type="domain" description="MULE transposase" evidence="1">
    <location>
        <begin position="224"/>
        <end position="314"/>
    </location>
</feature>
<evidence type="ECO:0000259" key="1">
    <source>
        <dbReference type="Pfam" id="PF10551"/>
    </source>
</evidence>
<keyword evidence="2" id="KW-1185">Reference proteome</keyword>
<dbReference type="Pfam" id="PF10551">
    <property type="entry name" value="MULE"/>
    <property type="match status" value="1"/>
</dbReference>